<gene>
    <name evidence="1" type="ORF">HT585_13445</name>
</gene>
<proteinExistence type="predicted"/>
<protein>
    <submittedName>
        <fullName evidence="1">Glycosyltransferase family 1 protein</fullName>
    </submittedName>
</protein>
<dbReference type="Proteomes" id="UP000520198">
    <property type="component" value="Unassembled WGS sequence"/>
</dbReference>
<dbReference type="GO" id="GO:0016740">
    <property type="term" value="F:transferase activity"/>
    <property type="evidence" value="ECO:0007669"/>
    <property type="project" value="UniProtKB-KW"/>
</dbReference>
<reference evidence="1 2" key="1">
    <citation type="submission" date="2020-06" db="EMBL/GenBank/DDBJ databases">
        <authorList>
            <person name="Grouzdev D.S."/>
        </authorList>
    </citation>
    <scope>NUCLEOTIDE SEQUENCE [LARGE SCALE GENOMIC DNA]</scope>
    <source>
        <strain evidence="1 2">HO-A22</strain>
    </source>
</reference>
<name>A0A7Y6Q6P9_9HYPH</name>
<keyword evidence="1" id="KW-0808">Transferase</keyword>
<dbReference type="EMBL" id="JABWDU010000003">
    <property type="protein sequence ID" value="NVD39865.1"/>
    <property type="molecule type" value="Genomic_DNA"/>
</dbReference>
<dbReference type="RefSeq" id="WP_176353418.1">
    <property type="nucleotide sequence ID" value="NZ_JABWDU010000003.1"/>
</dbReference>
<sequence>MAAKAPRRRVLCVRPTPNPNAAPFLRKISDEWVHALALHCNVETIEHDFDFKEVCGRFKPDFVVFDAVHWVRPQRLNITNIDAYAEIPRVLYLNCDPHDPMRPLLFGMLDAYRIEAIFCGIEHLQHTPELERFPCYLLPLFVDSKIFKDHTVEKTIPIAIFSGHLFPAFYPWRAKITQEIQHFLPTLIYTHPGYQSGTPVPFEVRDEKYARLISQSYFSIADTTRLDYVVRKHLEIPAAGAILVAPDSEVVKRYGFVDLQNCILGAGDELYTKIVAVSSKPDVYNRIKNNGYRLIQDNFTREKWTYLLDWYECRLVRKAGEVTQQTRQFGKFRNVPAKPGMPAIDNFSLHDNPMSAILRDARDAILIGDDLVETQAALNDASQWIGHIAEPPFMLGILAMLQGQLEDAIVLFTRRGNAQGRLDPNMGRLDPCEIAWLLLLSALLNDADLREMMMRQAETVPHVSIRRTMWLISGPVQCIDFEKAGLEGPVPGDCLSIHWFGQEDFPQWLSLMERVLDGCGLTDQAAMIRVLADGLSGIASAKAIAV</sequence>
<evidence type="ECO:0000313" key="2">
    <source>
        <dbReference type="Proteomes" id="UP000520198"/>
    </source>
</evidence>
<accession>A0A7Y6Q6P9</accession>
<organism evidence="1 2">
    <name type="scientific">Ensifer oleiphilus</name>
    <dbReference type="NCBI Taxonomy" id="2742698"/>
    <lineage>
        <taxon>Bacteria</taxon>
        <taxon>Pseudomonadati</taxon>
        <taxon>Pseudomonadota</taxon>
        <taxon>Alphaproteobacteria</taxon>
        <taxon>Hyphomicrobiales</taxon>
        <taxon>Rhizobiaceae</taxon>
        <taxon>Sinorhizobium/Ensifer group</taxon>
        <taxon>Ensifer</taxon>
    </lineage>
</organism>
<keyword evidence="2" id="KW-1185">Reference proteome</keyword>
<comment type="caution">
    <text evidence="1">The sequence shown here is derived from an EMBL/GenBank/DDBJ whole genome shotgun (WGS) entry which is preliminary data.</text>
</comment>
<dbReference type="AlphaFoldDB" id="A0A7Y6Q6P9"/>
<evidence type="ECO:0000313" key="1">
    <source>
        <dbReference type="EMBL" id="NVD39865.1"/>
    </source>
</evidence>